<feature type="region of interest" description="Disordered" evidence="13">
    <location>
        <begin position="2627"/>
        <end position="2659"/>
    </location>
</feature>
<dbReference type="GO" id="GO:0003007">
    <property type="term" value="P:heart morphogenesis"/>
    <property type="evidence" value="ECO:0007669"/>
    <property type="project" value="UniProtKB-ARBA"/>
</dbReference>
<feature type="domain" description="Cadherin" evidence="15">
    <location>
        <begin position="1367"/>
        <end position="1470"/>
    </location>
</feature>
<keyword evidence="3" id="KW-0597">Phosphoprotein</keyword>
<dbReference type="FunFam" id="2.60.40.60:FF:000158">
    <property type="entry name" value="Dachsous cadherin-related 1"/>
    <property type="match status" value="1"/>
</dbReference>
<feature type="compositionally biased region" description="Low complexity" evidence="13">
    <location>
        <begin position="2642"/>
        <end position="2659"/>
    </location>
</feature>
<name>A0A5N5M6D4_PANHP</name>
<dbReference type="GO" id="GO:0045296">
    <property type="term" value="F:cadherin binding"/>
    <property type="evidence" value="ECO:0007669"/>
    <property type="project" value="TreeGrafter"/>
</dbReference>
<feature type="domain" description="Cadherin" evidence="15">
    <location>
        <begin position="743"/>
        <end position="840"/>
    </location>
</feature>
<comment type="caution">
    <text evidence="16">The sequence shown here is derived from an EMBL/GenBank/DDBJ whole genome shotgun (WGS) entry which is preliminary data.</text>
</comment>
<dbReference type="FunFam" id="2.60.40.60:FF:000081">
    <property type="entry name" value="protocadherin Fat 4"/>
    <property type="match status" value="1"/>
</dbReference>
<evidence type="ECO:0000256" key="6">
    <source>
        <dbReference type="ARBA" id="ARBA00022737"/>
    </source>
</evidence>
<dbReference type="FunFam" id="2.60.40.60:FF:000201">
    <property type="entry name" value="Dachsous cadherin-related 1"/>
    <property type="match status" value="1"/>
</dbReference>
<feature type="domain" description="Cadherin" evidence="15">
    <location>
        <begin position="97"/>
        <end position="201"/>
    </location>
</feature>
<evidence type="ECO:0000256" key="4">
    <source>
        <dbReference type="ARBA" id="ARBA00022692"/>
    </source>
</evidence>
<evidence type="ECO:0000256" key="11">
    <source>
        <dbReference type="ARBA" id="ARBA00023180"/>
    </source>
</evidence>
<feature type="domain" description="Cadherin" evidence="15">
    <location>
        <begin position="411"/>
        <end position="522"/>
    </location>
</feature>
<dbReference type="FunFam" id="2.60.40.60:FF:000104">
    <property type="entry name" value="cadherin-23 isoform X1"/>
    <property type="match status" value="1"/>
</dbReference>
<evidence type="ECO:0000256" key="1">
    <source>
        <dbReference type="ARBA" id="ARBA00004251"/>
    </source>
</evidence>
<keyword evidence="10 14" id="KW-0472">Membrane</keyword>
<evidence type="ECO:0000256" key="3">
    <source>
        <dbReference type="ARBA" id="ARBA00022553"/>
    </source>
</evidence>
<dbReference type="GO" id="GO:0016342">
    <property type="term" value="C:catenin complex"/>
    <property type="evidence" value="ECO:0007669"/>
    <property type="project" value="TreeGrafter"/>
</dbReference>
<feature type="domain" description="Cadherin" evidence="15">
    <location>
        <begin position="1883"/>
        <end position="1999"/>
    </location>
</feature>
<feature type="domain" description="Cadherin" evidence="15">
    <location>
        <begin position="2000"/>
        <end position="2102"/>
    </location>
</feature>
<feature type="region of interest" description="Disordered" evidence="13">
    <location>
        <begin position="2579"/>
        <end position="2602"/>
    </location>
</feature>
<feature type="domain" description="Cadherin" evidence="15">
    <location>
        <begin position="306"/>
        <end position="410"/>
    </location>
</feature>
<feature type="region of interest" description="Disordered" evidence="13">
    <location>
        <begin position="2673"/>
        <end position="2697"/>
    </location>
</feature>
<dbReference type="SUPFAM" id="SSF49313">
    <property type="entry name" value="Cadherin-like"/>
    <property type="match status" value="22"/>
</dbReference>
<dbReference type="InterPro" id="IPR039808">
    <property type="entry name" value="Cadherin"/>
</dbReference>
<feature type="domain" description="Cadherin" evidence="15">
    <location>
        <begin position="1056"/>
        <end position="1157"/>
    </location>
</feature>
<feature type="region of interest" description="Disordered" evidence="13">
    <location>
        <begin position="2392"/>
        <end position="2428"/>
    </location>
</feature>
<feature type="domain" description="Cadherin" evidence="15">
    <location>
        <begin position="951"/>
        <end position="1055"/>
    </location>
</feature>
<dbReference type="GO" id="GO:0007163">
    <property type="term" value="P:establishment or maintenance of cell polarity"/>
    <property type="evidence" value="ECO:0007669"/>
    <property type="project" value="UniProtKB-ARBA"/>
</dbReference>
<feature type="transmembrane region" description="Helical" evidence="14">
    <location>
        <begin position="2320"/>
        <end position="2346"/>
    </location>
</feature>
<dbReference type="GO" id="GO:0007156">
    <property type="term" value="P:homophilic cell adhesion via plasma membrane adhesion molecules"/>
    <property type="evidence" value="ECO:0007669"/>
    <property type="project" value="InterPro"/>
</dbReference>
<dbReference type="FunFam" id="2.60.40.60:FF:000465">
    <property type="entry name" value="Dachsous cadherin-related 1a"/>
    <property type="match status" value="1"/>
</dbReference>
<feature type="domain" description="Cadherin" evidence="15">
    <location>
        <begin position="202"/>
        <end position="304"/>
    </location>
</feature>
<dbReference type="InterPro" id="IPR015919">
    <property type="entry name" value="Cadherin-like_sf"/>
</dbReference>
<evidence type="ECO:0000256" key="8">
    <source>
        <dbReference type="ARBA" id="ARBA00022889"/>
    </source>
</evidence>
<evidence type="ECO:0000259" key="15">
    <source>
        <dbReference type="PROSITE" id="PS50268"/>
    </source>
</evidence>
<keyword evidence="4 14" id="KW-0812">Transmembrane</keyword>
<feature type="domain" description="Cadherin" evidence="15">
    <location>
        <begin position="1678"/>
        <end position="1778"/>
    </location>
</feature>
<feature type="domain" description="Cadherin" evidence="15">
    <location>
        <begin position="1158"/>
        <end position="1261"/>
    </location>
</feature>
<reference evidence="16 17" key="1">
    <citation type="submission" date="2019-06" db="EMBL/GenBank/DDBJ databases">
        <title>A chromosome-scale genome assembly of the striped catfish, Pangasianodon hypophthalmus.</title>
        <authorList>
            <person name="Wen M."/>
            <person name="Zahm M."/>
            <person name="Roques C."/>
            <person name="Cabau C."/>
            <person name="Klopp C."/>
            <person name="Donnadieu C."/>
            <person name="Jouanno E."/>
            <person name="Avarre J.-C."/>
            <person name="Campet M."/>
            <person name="Ha T.T.T."/>
            <person name="Dugue R."/>
            <person name="Lampietro C."/>
            <person name="Louis A."/>
            <person name="Herpin A."/>
            <person name="Echchiki A."/>
            <person name="Berthelot C."/>
            <person name="Parey E."/>
            <person name="Roest-Crollius H."/>
            <person name="Braasch I."/>
            <person name="Postlethwait J."/>
            <person name="Bobe J."/>
            <person name="Montfort J."/>
            <person name="Bouchez O."/>
            <person name="Begum T."/>
            <person name="Schartl M."/>
            <person name="Guiguen Y."/>
        </authorList>
    </citation>
    <scope>NUCLEOTIDE SEQUENCE [LARGE SCALE GENOMIC DNA]</scope>
    <source>
        <strain evidence="16 17">Indonesia</strain>
        <tissue evidence="16">Blood</tissue>
    </source>
</reference>
<evidence type="ECO:0000256" key="14">
    <source>
        <dbReference type="SAM" id="Phobius"/>
    </source>
</evidence>
<evidence type="ECO:0000313" key="16">
    <source>
        <dbReference type="EMBL" id="KAB5550609.1"/>
    </source>
</evidence>
<dbReference type="FunFam" id="2.60.40.60:FF:000020">
    <property type="entry name" value="Dachsous cadherin-related 1b"/>
    <property type="match status" value="6"/>
</dbReference>
<dbReference type="SMART" id="SM00112">
    <property type="entry name" value="CA"/>
    <property type="match status" value="22"/>
</dbReference>
<dbReference type="Pfam" id="PF00028">
    <property type="entry name" value="Cadherin"/>
    <property type="match status" value="21"/>
</dbReference>
<keyword evidence="7 12" id="KW-0106">Calcium</keyword>
<keyword evidence="5" id="KW-0732">Signal</keyword>
<feature type="domain" description="Cadherin" evidence="15">
    <location>
        <begin position="841"/>
        <end position="951"/>
    </location>
</feature>
<protein>
    <recommendedName>
        <fullName evidence="15">Cadherin domain-containing protein</fullName>
    </recommendedName>
</protein>
<dbReference type="FunFam" id="2.60.40.60:FF:000181">
    <property type="entry name" value="Predicted protein"/>
    <property type="match status" value="1"/>
</dbReference>
<dbReference type="FunFam" id="2.60.40.60:FF:000116">
    <property type="entry name" value="Dachsous cadherin-related 2"/>
    <property type="match status" value="2"/>
</dbReference>
<feature type="domain" description="Cadherin" evidence="15">
    <location>
        <begin position="1262"/>
        <end position="1366"/>
    </location>
</feature>
<organism evidence="16 17">
    <name type="scientific">Pangasianodon hypophthalmus</name>
    <name type="common">Striped catfish</name>
    <name type="synonym">Helicophagus hypophthalmus</name>
    <dbReference type="NCBI Taxonomy" id="310915"/>
    <lineage>
        <taxon>Eukaryota</taxon>
        <taxon>Metazoa</taxon>
        <taxon>Chordata</taxon>
        <taxon>Craniata</taxon>
        <taxon>Vertebrata</taxon>
        <taxon>Euteleostomi</taxon>
        <taxon>Actinopterygii</taxon>
        <taxon>Neopterygii</taxon>
        <taxon>Teleostei</taxon>
        <taxon>Ostariophysi</taxon>
        <taxon>Siluriformes</taxon>
        <taxon>Pangasiidae</taxon>
        <taxon>Pangasianodon</taxon>
    </lineage>
</organism>
<evidence type="ECO:0000256" key="7">
    <source>
        <dbReference type="ARBA" id="ARBA00022837"/>
    </source>
</evidence>
<evidence type="ECO:0000256" key="12">
    <source>
        <dbReference type="PROSITE-ProRule" id="PRU00043"/>
    </source>
</evidence>
<dbReference type="PANTHER" id="PTHR24027">
    <property type="entry name" value="CADHERIN-23"/>
    <property type="match status" value="1"/>
</dbReference>
<keyword evidence="17" id="KW-1185">Reference proteome</keyword>
<dbReference type="FunFam" id="2.60.40.60:FF:000060">
    <property type="entry name" value="Putative cadherin-23"/>
    <property type="match status" value="1"/>
</dbReference>
<keyword evidence="8" id="KW-0130">Cell adhesion</keyword>
<keyword evidence="9 14" id="KW-1133">Transmembrane helix</keyword>
<dbReference type="FunFam" id="2.60.40.60:FF:000140">
    <property type="entry name" value="Dachsous cadherin-related 1"/>
    <property type="match status" value="1"/>
</dbReference>
<dbReference type="GO" id="GO:0005509">
    <property type="term" value="F:calcium ion binding"/>
    <property type="evidence" value="ECO:0007669"/>
    <property type="project" value="UniProtKB-UniRule"/>
</dbReference>
<evidence type="ECO:0000256" key="10">
    <source>
        <dbReference type="ARBA" id="ARBA00023136"/>
    </source>
</evidence>
<sequence length="2697" mass="291351">MSLLSLCFPQVKARDADGGSFGSVSYSLGSGPGSLAPPHFTINKESGQICTSASLDRDQGPASYDFVVTAVDGGGLSSVAYVHVDLVDVNDNWPTFYPVHYAVSLSTQSSPGTSVVRVTAHDPDAGENGRVIYRTAPGGSSPFFTLNKDTGVISLSRSLHGKANTVIAMVVSAQDGGGLTAPVNAKVNISIVAGLVAPPVFEQVQYYFTVSEDALRGTQVGTVRASTKSGVSKDVSYTICSGDPTGYFTVDPETGVLRTSLPLDHELQPVVELEVQAQSGNPPAFGQTRVHITVVDVNDNAPTFIPSSSESLILLDDTRMGTVVYKIQAEDLDSGANGALTFDLLSSGAQRTFNVDRSSGEIRLIGSLSYETVPRYDLQVLAKDMGAPQLSATFTLVVHVQAENSQGPVFDTLSYRVELKEGTPLNTRFLQVRALNRDGGITSGSGTAVPLAYHLQTDGDAAGFGIISDSGWLFVKSALDREVKEVYLLTVLATSGHGQLKKTGSATVRVSVTDENDNSPRFTQERAFLAVRENLPAGSGFGRVPATDRDTGLNSRLIYRLLHPDRHFQINSHTGEISTRLALDREHQSSYQLMVVVQDSGTPPRSATGTAFITVLDENDNTPFFTRRDLLMQVTWSTGRQPSGVLLGTVTAKDPDEGENGTIFYSLSGLRAERFSLHPITGELHSSSPLSHAERPEYTFTVMATDRGSPPRSSTATLRIQVLSSNKGTSTSNQISISFNPVEGAKPGSIIGSVRTPDTHSLPESGQVTYTVVGGTDRDGTFVVDRQTGDVYLACELDFEHAPRYTLQIEVDDFSTTLPRSHFVTLEIDVQDSNDHSPQFPEDPVTIVVPENMEPGSSIYTFQAADKDGSGPNSELSYSVIQQWPSSSDLLLLDPSTGILTLGQTLDHENISSLLLVVQATDSALDVSQRRHGKVTARIFITDVNDNTPVFTSPTVVSVMEDQPVGFVLLYIMAQDPDQGENGRVSYRIQDGNAEGKFSINPNTGSLSILKPINREEQAQFNLTVVAEDHGVPRLSSTQQLTVQVIDVNDEVPVFEESIYEAFITENQPAGATVLVVSASDLDQGSNGIVTYGGLRDDVFTIHPVTGVISTTRSLDRETKEDYTVTVYAKDGGFPSNFAKATVRITVLDENDNRPAFGRVYYSLEVPENQEPVTLFTLRATDLDSGDSGLVQYKITDGDPSGDFHLDKKSGVLSTSRALDREKKARYTLTVEARDLGTPSLSSTATLDISILDLNDNSPVFASSSYLVEIDEDVPEGTFVLEVTAIDKDEGSNGQVVYFLSQESKGMFIVDQHNGRIVTAATLDREKVAFYSFQVFAVDSSAGNPHNSSAQVTIHILDVNDNAPFFITDPLIINVSSSSFGSHRVLATMRAEDKDFGANGSVFYRFANPVKGFTINSLTGDIQATERLHGLTQSQRTLIVQAMDQGSPPQSSLGVVVVYIREQSYNGIRFSRTSRDVSLQENAAKGTAVVQIQAQYPDGSRSGITYSIFSGNKLQSFSISSTTGEIWVESSRGLDFEETPRLRLVIKAETASSSSFMAVNLILQDVNDNLPRFQLHNYVAYVREAQGYDFPIIQVLADDLDQGQNGQVTYSIRSSSMSGLFKIDPLTGSISTAAIMDREIWTQTKLVITATDRGSPRLAGSATLTVIIVDQNDNRPTIPVPREVRVPENTLIGTVITQVTGNDVDSGPALSYTLHLDTDSQGKFGIHRYGGGVSLTGQLDYEERTWYTVTVRTSDSMHQSEANLTILVEDVNDNAPVFTQDLYQVTLAEHSPAGSSVITVTATDQDSGENGKVTYRVVSTRDLFYIDPSNGTLFIKQSTGFDSERPSFLVVIEACDGGNPSLTGFTTVQVHMSDVNDNAPVFHQTEYRAAVSEDEPPGSTILTLEAVDGDLSRDNCGFDFAIASGNTGNAFQVESSIRFLEGHGFQIVGTLVLAERLDFEVVNTYNLTIVASDRGIPQRSSSVPVVITVMDTNDNPPAFSRAEYNVVLSEGAETGIDILQLSAFDPDSTPNGEVHYSIISGDESELFSLDQWTGALRLRRSLDNEQESSHILIVQASDGQGHFALAPVTIEIKDINDNRPFFPLKTLTASIRENQAQNTLVTILHAIDHDAGAFGQLKYYIMDKSGNGRESFTVNQTSGEIRTRFSFDFEKVNTFHFVAVAVDAGNYSATATVQVYVTGEDEYDPVFTSSNIAFHVPEGAKKGQSIGQVVAKDEDGGVDGIVLYSLAETSPYFEINISTGVISLKMDAYGRHVGRSKRETRQVTLEVIAHSPLESSRVATAQIAIDVTHTSFGLTTDMNILLASVIAASLTAIVVLIIIAVVLYLLRSRRKKYQETRARMLTPGTVLDTLDEPKVHGSEKLYHQALPGYAEDQSAGGGGPYTRGGSLDPSHSSGRGSAEAEAAEDDEIRMINEYPRVSSISSSMQEHIAARGPDSGIQQDADQLSDISGEPGMDINQWLKGKKMGSLSGSLLSGQTAVYRDDGGGYLGVGRGLSISQSKDYTFPEDGKPIVDGSLTAIVASDEELRGSYNWDYLLNWCPQFQPLANVFTEIARLKDENAPVNPRRPFQPKAKPDPKPRIDPPPLITSVAHPGAKTVLPKPAVGRTLPQVSTLKRSPISHDGSVSSVAMSPSFSPSLSPLAARSPAISPFGVTHGPSASIISTNEHSVEHSEETELRI</sequence>
<keyword evidence="2" id="KW-1003">Cell membrane</keyword>
<dbReference type="EMBL" id="VFJC01000015">
    <property type="protein sequence ID" value="KAB5550609.1"/>
    <property type="molecule type" value="Genomic_DNA"/>
</dbReference>
<feature type="domain" description="Cadherin" evidence="15">
    <location>
        <begin position="1779"/>
        <end position="1882"/>
    </location>
</feature>
<feature type="compositionally biased region" description="Basic and acidic residues" evidence="13">
    <location>
        <begin position="2685"/>
        <end position="2697"/>
    </location>
</feature>
<accession>A0A5N5M6D4</accession>
<dbReference type="PROSITE" id="PS00232">
    <property type="entry name" value="CADHERIN_1"/>
    <property type="match status" value="9"/>
</dbReference>
<dbReference type="InterPro" id="IPR002126">
    <property type="entry name" value="Cadherin-like_dom"/>
</dbReference>
<evidence type="ECO:0000313" key="17">
    <source>
        <dbReference type="Proteomes" id="UP000327468"/>
    </source>
</evidence>
<evidence type="ECO:0000256" key="2">
    <source>
        <dbReference type="ARBA" id="ARBA00022475"/>
    </source>
</evidence>
<dbReference type="FunFam" id="2.60.40.60:FF:000035">
    <property type="entry name" value="Protocadherin Fat 3"/>
    <property type="match status" value="2"/>
</dbReference>
<feature type="domain" description="Cadherin" evidence="15">
    <location>
        <begin position="523"/>
        <end position="625"/>
    </location>
</feature>
<dbReference type="InterPro" id="IPR020894">
    <property type="entry name" value="Cadherin_CS"/>
</dbReference>
<feature type="domain" description="Cadherin" evidence="15">
    <location>
        <begin position="2103"/>
        <end position="2207"/>
    </location>
</feature>
<evidence type="ECO:0000256" key="13">
    <source>
        <dbReference type="SAM" id="MobiDB-lite"/>
    </source>
</evidence>
<dbReference type="GO" id="GO:0008013">
    <property type="term" value="F:beta-catenin binding"/>
    <property type="evidence" value="ECO:0007669"/>
    <property type="project" value="TreeGrafter"/>
</dbReference>
<dbReference type="PRINTS" id="PR00205">
    <property type="entry name" value="CADHERIN"/>
</dbReference>
<dbReference type="Proteomes" id="UP000327468">
    <property type="component" value="Chromosome 14"/>
</dbReference>
<comment type="subcellular location">
    <subcellularLocation>
        <location evidence="1">Cell membrane</location>
        <topology evidence="1">Single-pass type I membrane protein</topology>
    </subcellularLocation>
</comment>
<feature type="domain" description="Cadherin" evidence="15">
    <location>
        <begin position="1574"/>
        <end position="1678"/>
    </location>
</feature>
<dbReference type="GO" id="GO:0048729">
    <property type="term" value="P:tissue morphogenesis"/>
    <property type="evidence" value="ECO:0007669"/>
    <property type="project" value="UniProtKB-ARBA"/>
</dbReference>
<feature type="domain" description="Cadherin" evidence="15">
    <location>
        <begin position="10"/>
        <end position="96"/>
    </location>
</feature>
<dbReference type="Gene3D" id="2.60.40.60">
    <property type="entry name" value="Cadherins"/>
    <property type="match status" value="22"/>
</dbReference>
<dbReference type="PANTHER" id="PTHR24027:SF423">
    <property type="entry name" value="PROTOCADHERIN-16"/>
    <property type="match status" value="1"/>
</dbReference>
<dbReference type="CDD" id="cd11304">
    <property type="entry name" value="Cadherin_repeat"/>
    <property type="match status" value="22"/>
</dbReference>
<gene>
    <name evidence="16" type="ORF">PHYPO_G00055730</name>
</gene>
<feature type="domain" description="Cadherin" evidence="15">
    <location>
        <begin position="642"/>
        <end position="743"/>
    </location>
</feature>
<feature type="domain" description="Cadherin" evidence="15">
    <location>
        <begin position="1471"/>
        <end position="1573"/>
    </location>
</feature>
<evidence type="ECO:0000256" key="5">
    <source>
        <dbReference type="ARBA" id="ARBA00022729"/>
    </source>
</evidence>
<keyword evidence="11" id="KW-0325">Glycoprotein</keyword>
<dbReference type="PROSITE" id="PS50268">
    <property type="entry name" value="CADHERIN_2"/>
    <property type="match status" value="22"/>
</dbReference>
<keyword evidence="6" id="KW-0677">Repeat</keyword>
<evidence type="ECO:0000256" key="9">
    <source>
        <dbReference type="ARBA" id="ARBA00022989"/>
    </source>
</evidence>
<dbReference type="GO" id="GO:0016477">
    <property type="term" value="P:cell migration"/>
    <property type="evidence" value="ECO:0007669"/>
    <property type="project" value="TreeGrafter"/>
</dbReference>
<dbReference type="FunFam" id="2.60.40.60:FF:000254">
    <property type="entry name" value="Dachsous cadherin-related 1"/>
    <property type="match status" value="1"/>
</dbReference>
<feature type="domain" description="Cadherin" evidence="15">
    <location>
        <begin position="2208"/>
        <end position="2307"/>
    </location>
</feature>
<dbReference type="FunFam" id="2.60.40.60:FF:000377">
    <property type="entry name" value="Dachsous cadherin-related 1a"/>
    <property type="match status" value="1"/>
</dbReference>
<proteinExistence type="predicted"/>